<keyword evidence="2" id="KW-1185">Reference proteome</keyword>
<name>A0A368FBF5_ANCCA</name>
<gene>
    <name evidence="1" type="ORF">ANCCAN_26759</name>
</gene>
<comment type="caution">
    <text evidence="1">The sequence shown here is derived from an EMBL/GenBank/DDBJ whole genome shotgun (WGS) entry which is preliminary data.</text>
</comment>
<dbReference type="AlphaFoldDB" id="A0A368FBF5"/>
<sequence>MDPDKQKAEGDKLYSTLSETEKKELEEIKNKTMKKAKELGIDNPIGILDE</sequence>
<dbReference type="Proteomes" id="UP000252519">
    <property type="component" value="Unassembled WGS sequence"/>
</dbReference>
<proteinExistence type="predicted"/>
<organism evidence="1 2">
    <name type="scientific">Ancylostoma caninum</name>
    <name type="common">Dog hookworm</name>
    <dbReference type="NCBI Taxonomy" id="29170"/>
    <lineage>
        <taxon>Eukaryota</taxon>
        <taxon>Metazoa</taxon>
        <taxon>Ecdysozoa</taxon>
        <taxon>Nematoda</taxon>
        <taxon>Chromadorea</taxon>
        <taxon>Rhabditida</taxon>
        <taxon>Rhabditina</taxon>
        <taxon>Rhabditomorpha</taxon>
        <taxon>Strongyloidea</taxon>
        <taxon>Ancylostomatidae</taxon>
        <taxon>Ancylostomatinae</taxon>
        <taxon>Ancylostoma</taxon>
    </lineage>
</organism>
<protein>
    <submittedName>
        <fullName evidence="1">Uncharacterized protein</fullName>
    </submittedName>
</protein>
<dbReference type="EMBL" id="JOJR01004017">
    <property type="protein sequence ID" value="RCN27507.1"/>
    <property type="molecule type" value="Genomic_DNA"/>
</dbReference>
<evidence type="ECO:0000313" key="2">
    <source>
        <dbReference type="Proteomes" id="UP000252519"/>
    </source>
</evidence>
<reference evidence="1 2" key="1">
    <citation type="submission" date="2014-10" db="EMBL/GenBank/DDBJ databases">
        <title>Draft genome of the hookworm Ancylostoma caninum.</title>
        <authorList>
            <person name="Mitreva M."/>
        </authorList>
    </citation>
    <scope>NUCLEOTIDE SEQUENCE [LARGE SCALE GENOMIC DNA]</scope>
    <source>
        <strain evidence="1 2">Baltimore</strain>
    </source>
</reference>
<accession>A0A368FBF5</accession>
<evidence type="ECO:0000313" key="1">
    <source>
        <dbReference type="EMBL" id="RCN27507.1"/>
    </source>
</evidence>